<name>A0A177CIG5_9PLEO</name>
<proteinExistence type="predicted"/>
<reference evidence="1 2" key="1">
    <citation type="submission" date="2016-05" db="EMBL/GenBank/DDBJ databases">
        <title>Comparative analysis of secretome profiles of manganese(II)-oxidizing ascomycete fungi.</title>
        <authorList>
            <consortium name="DOE Joint Genome Institute"/>
            <person name="Zeiner C.A."/>
            <person name="Purvine S.O."/>
            <person name="Zink E.M."/>
            <person name="Wu S."/>
            <person name="Pasa-Tolic L."/>
            <person name="Chaput D.L."/>
            <person name="Haridas S."/>
            <person name="Grigoriev I.V."/>
            <person name="Santelli C.M."/>
            <person name="Hansel C.M."/>
        </authorList>
    </citation>
    <scope>NUCLEOTIDE SEQUENCE [LARGE SCALE GENOMIC DNA]</scope>
    <source>
        <strain evidence="1 2">AP3s5-JAC2a</strain>
    </source>
</reference>
<sequence length="135" mass="15116">MHLYAVRATNLGLVLLPRANVETQVLYRTKQRLKQTYRVFHCLAQCPVTFFPHAHEVVAVLRSSFQARATMAQPLAIFGHFAHLICACISHAHIVLGAPRSKETLNLHDVVVNRALPPARSLSHYGLQQSLLMSL</sequence>
<dbReference type="RefSeq" id="XP_018037004.1">
    <property type="nucleotide sequence ID" value="XM_018186878.1"/>
</dbReference>
<dbReference type="EMBL" id="KV441551">
    <property type="protein sequence ID" value="OAG06639.1"/>
    <property type="molecule type" value="Genomic_DNA"/>
</dbReference>
<accession>A0A177CIG5</accession>
<protein>
    <submittedName>
        <fullName evidence="1">Uncharacterized protein</fullName>
    </submittedName>
</protein>
<organism evidence="1 2">
    <name type="scientific">Paraphaeosphaeria sporulosa</name>
    <dbReference type="NCBI Taxonomy" id="1460663"/>
    <lineage>
        <taxon>Eukaryota</taxon>
        <taxon>Fungi</taxon>
        <taxon>Dikarya</taxon>
        <taxon>Ascomycota</taxon>
        <taxon>Pezizomycotina</taxon>
        <taxon>Dothideomycetes</taxon>
        <taxon>Pleosporomycetidae</taxon>
        <taxon>Pleosporales</taxon>
        <taxon>Massarineae</taxon>
        <taxon>Didymosphaeriaceae</taxon>
        <taxon>Paraphaeosphaeria</taxon>
    </lineage>
</organism>
<keyword evidence="2" id="KW-1185">Reference proteome</keyword>
<dbReference type="GeneID" id="28770364"/>
<evidence type="ECO:0000313" key="2">
    <source>
        <dbReference type="Proteomes" id="UP000077069"/>
    </source>
</evidence>
<dbReference type="AlphaFoldDB" id="A0A177CIG5"/>
<dbReference type="InParanoid" id="A0A177CIG5"/>
<dbReference type="Proteomes" id="UP000077069">
    <property type="component" value="Unassembled WGS sequence"/>
</dbReference>
<evidence type="ECO:0000313" key="1">
    <source>
        <dbReference type="EMBL" id="OAG06639.1"/>
    </source>
</evidence>
<gene>
    <name evidence="1" type="ORF">CC84DRAFT_610198</name>
</gene>